<keyword evidence="5" id="KW-0597">Phosphoprotein</keyword>
<dbReference type="GO" id="GO:0005634">
    <property type="term" value="C:nucleus"/>
    <property type="evidence" value="ECO:0007669"/>
    <property type="project" value="UniProtKB-SubCell"/>
</dbReference>
<feature type="domain" description="Zinc-finger" evidence="12">
    <location>
        <begin position="50"/>
        <end position="149"/>
    </location>
</feature>
<feature type="region of interest" description="Disordered" evidence="11">
    <location>
        <begin position="1"/>
        <end position="46"/>
    </location>
</feature>
<keyword evidence="8" id="KW-0804">Transcription</keyword>
<evidence type="ECO:0000256" key="11">
    <source>
        <dbReference type="SAM" id="MobiDB-lite"/>
    </source>
</evidence>
<evidence type="ECO:0000256" key="7">
    <source>
        <dbReference type="ARBA" id="ARBA00023015"/>
    </source>
</evidence>
<accession>A0A843U1A2</accession>
<keyword evidence="3" id="KW-0963">Cytoplasm</keyword>
<evidence type="ECO:0000313" key="13">
    <source>
        <dbReference type="EMBL" id="MQL75394.1"/>
    </source>
</evidence>
<evidence type="ECO:0000256" key="4">
    <source>
        <dbReference type="ARBA" id="ARBA00022499"/>
    </source>
</evidence>
<gene>
    <name evidence="13" type="ORF">Taro_007758</name>
</gene>
<reference evidence="13" key="1">
    <citation type="submission" date="2017-07" db="EMBL/GenBank/DDBJ databases">
        <title>Taro Niue Genome Assembly and Annotation.</title>
        <authorList>
            <person name="Atibalentja N."/>
            <person name="Keating K."/>
            <person name="Fields C.J."/>
        </authorList>
    </citation>
    <scope>NUCLEOTIDE SEQUENCE</scope>
    <source>
        <strain evidence="13">Niue_2</strain>
        <tissue evidence="13">Leaf</tissue>
    </source>
</reference>
<evidence type="ECO:0000256" key="10">
    <source>
        <dbReference type="SAM" id="Coils"/>
    </source>
</evidence>
<keyword evidence="14" id="KW-1185">Reference proteome</keyword>
<dbReference type="InterPro" id="IPR018866">
    <property type="entry name" value="Znf-4CXXC_R1"/>
</dbReference>
<dbReference type="PANTHER" id="PTHR31169">
    <property type="entry name" value="OS05G0300700 PROTEIN"/>
    <property type="match status" value="1"/>
</dbReference>
<name>A0A843U1A2_COLES</name>
<comment type="caution">
    <text evidence="13">The sequence shown here is derived from an EMBL/GenBank/DDBJ whole genome shotgun (WGS) entry which is preliminary data.</text>
</comment>
<evidence type="ECO:0000256" key="5">
    <source>
        <dbReference type="ARBA" id="ARBA00022553"/>
    </source>
</evidence>
<evidence type="ECO:0000256" key="2">
    <source>
        <dbReference type="ARBA" id="ARBA00004496"/>
    </source>
</evidence>
<dbReference type="Pfam" id="PF10497">
    <property type="entry name" value="zf-4CXXC_R1"/>
    <property type="match status" value="1"/>
</dbReference>
<organism evidence="13 14">
    <name type="scientific">Colocasia esculenta</name>
    <name type="common">Wild taro</name>
    <name type="synonym">Arum esculentum</name>
    <dbReference type="NCBI Taxonomy" id="4460"/>
    <lineage>
        <taxon>Eukaryota</taxon>
        <taxon>Viridiplantae</taxon>
        <taxon>Streptophyta</taxon>
        <taxon>Embryophyta</taxon>
        <taxon>Tracheophyta</taxon>
        <taxon>Spermatophyta</taxon>
        <taxon>Magnoliopsida</taxon>
        <taxon>Liliopsida</taxon>
        <taxon>Araceae</taxon>
        <taxon>Aroideae</taxon>
        <taxon>Colocasieae</taxon>
        <taxon>Colocasia</taxon>
    </lineage>
</organism>
<feature type="coiled-coil region" evidence="10">
    <location>
        <begin position="175"/>
        <end position="209"/>
    </location>
</feature>
<evidence type="ECO:0000256" key="8">
    <source>
        <dbReference type="ARBA" id="ARBA00023163"/>
    </source>
</evidence>
<dbReference type="GO" id="GO:0005737">
    <property type="term" value="C:cytoplasm"/>
    <property type="evidence" value="ECO:0007669"/>
    <property type="project" value="UniProtKB-SubCell"/>
</dbReference>
<dbReference type="InterPro" id="IPR040221">
    <property type="entry name" value="CDCA7/CDA7L"/>
</dbReference>
<keyword evidence="10" id="KW-0175">Coiled coil</keyword>
<dbReference type="GO" id="GO:0006355">
    <property type="term" value="P:regulation of DNA-templated transcription"/>
    <property type="evidence" value="ECO:0007669"/>
    <property type="project" value="InterPro"/>
</dbReference>
<evidence type="ECO:0000313" key="14">
    <source>
        <dbReference type="Proteomes" id="UP000652761"/>
    </source>
</evidence>
<evidence type="ECO:0000256" key="3">
    <source>
        <dbReference type="ARBA" id="ARBA00022490"/>
    </source>
</evidence>
<dbReference type="SMR" id="A0A843U1A2"/>
<sequence>MVAPAVNSGKKKRPAPPTSGAGTDASDGDPLVSPRKRTKSPGAVHRGRIYDSKNGKTCHQCRQKTIAFSASCRNDHGGKQCPIHFCHACLLNRYGEKAEEAVAADAWSCPKCRGICNCSICMKKRGQPPTGILAPIARSSGFSSVSEMLLQQQRAETAGSAGSSADNPIDVDELLEEQRRRAEQRDREIETLKAEIAVLRAAIEEAEKVGEAW</sequence>
<comment type="subcellular location">
    <subcellularLocation>
        <location evidence="2">Cytoplasm</location>
    </subcellularLocation>
    <subcellularLocation>
        <location evidence="1">Nucleus</location>
    </subcellularLocation>
</comment>
<protein>
    <recommendedName>
        <fullName evidence="12">Zinc-finger domain-containing protein</fullName>
    </recommendedName>
</protein>
<proteinExistence type="predicted"/>
<evidence type="ECO:0000256" key="6">
    <source>
        <dbReference type="ARBA" id="ARBA00022843"/>
    </source>
</evidence>
<keyword evidence="4" id="KW-1017">Isopeptide bond</keyword>
<dbReference type="AlphaFoldDB" id="A0A843U1A2"/>
<dbReference type="EMBL" id="NMUH01000250">
    <property type="protein sequence ID" value="MQL75394.1"/>
    <property type="molecule type" value="Genomic_DNA"/>
</dbReference>
<dbReference type="PANTHER" id="PTHR31169:SF8">
    <property type="entry name" value="ZINC-FINGER DOMAIN OF MONOAMINE-OXIDASE A REPRESSOR R1 PROTEIN"/>
    <property type="match status" value="1"/>
</dbReference>
<evidence type="ECO:0000256" key="9">
    <source>
        <dbReference type="ARBA" id="ARBA00023242"/>
    </source>
</evidence>
<keyword evidence="7" id="KW-0805">Transcription regulation</keyword>
<dbReference type="OrthoDB" id="298344at2759"/>
<evidence type="ECO:0000259" key="12">
    <source>
        <dbReference type="Pfam" id="PF10497"/>
    </source>
</evidence>
<keyword evidence="9" id="KW-0539">Nucleus</keyword>
<evidence type="ECO:0000256" key="1">
    <source>
        <dbReference type="ARBA" id="ARBA00004123"/>
    </source>
</evidence>
<dbReference type="Proteomes" id="UP000652761">
    <property type="component" value="Unassembled WGS sequence"/>
</dbReference>
<keyword evidence="6" id="KW-0832">Ubl conjugation</keyword>